<gene>
    <name evidence="1" type="ORF">F8B43_4886</name>
</gene>
<dbReference type="AlphaFoldDB" id="A0A833J2B5"/>
<reference evidence="1 2" key="1">
    <citation type="submission" date="2019-10" db="EMBL/GenBank/DDBJ databases">
        <title>Draft Genome Sequence of the Caffeine Degrading Methylotroph Methylorubrum populi PINKEL.</title>
        <authorList>
            <person name="Dawson S.C."/>
            <person name="Zhang X."/>
            <person name="Wright M.E."/>
            <person name="Sharma G."/>
            <person name="Langner J.T."/>
            <person name="Ditty J.L."/>
            <person name="Subuyuj G.A."/>
        </authorList>
    </citation>
    <scope>NUCLEOTIDE SEQUENCE [LARGE SCALE GENOMIC DNA]</scope>
    <source>
        <strain evidence="1 2">Pinkel</strain>
    </source>
</reference>
<sequence>MREIARVNPKCGRLPAFLSTAWLWAPKSNHYNIRSTP</sequence>
<comment type="caution">
    <text evidence="1">The sequence shown here is derived from an EMBL/GenBank/DDBJ whole genome shotgun (WGS) entry which is preliminary data.</text>
</comment>
<accession>A0A833J2B5</accession>
<evidence type="ECO:0000313" key="1">
    <source>
        <dbReference type="EMBL" id="KAB7782131.1"/>
    </source>
</evidence>
<dbReference type="Proteomes" id="UP000469949">
    <property type="component" value="Unassembled WGS sequence"/>
</dbReference>
<proteinExistence type="predicted"/>
<organism evidence="1 2">
    <name type="scientific">Methylorubrum populi</name>
    <dbReference type="NCBI Taxonomy" id="223967"/>
    <lineage>
        <taxon>Bacteria</taxon>
        <taxon>Pseudomonadati</taxon>
        <taxon>Pseudomonadota</taxon>
        <taxon>Alphaproteobacteria</taxon>
        <taxon>Hyphomicrobiales</taxon>
        <taxon>Methylobacteriaceae</taxon>
        <taxon>Methylorubrum</taxon>
    </lineage>
</organism>
<protein>
    <submittedName>
        <fullName evidence="1">Uncharacterized protein</fullName>
    </submittedName>
</protein>
<name>A0A833J2B5_9HYPH</name>
<dbReference type="EMBL" id="WEKV01000020">
    <property type="protein sequence ID" value="KAB7782131.1"/>
    <property type="molecule type" value="Genomic_DNA"/>
</dbReference>
<evidence type="ECO:0000313" key="2">
    <source>
        <dbReference type="Proteomes" id="UP000469949"/>
    </source>
</evidence>